<dbReference type="Pfam" id="PF12028">
    <property type="entry name" value="DUF3515"/>
    <property type="match status" value="1"/>
</dbReference>
<dbReference type="AlphaFoldDB" id="A0A1C4YQ71"/>
<evidence type="ECO:0000256" key="2">
    <source>
        <dbReference type="SAM" id="Phobius"/>
    </source>
</evidence>
<sequence length="195" mass="20582">MDEKDTSPRRDGASRRAALWATLVAVPVTVAVAGFTFAKLAPESPEAEPSASASPRAQSSAPVEMPAPALAERPTVLCRALMSQLPDNVRELPQRPVTAGPEQNAAYGEPALTVACGGNPAEFPPTDEVWKVNQVCWHAAEEGDATVLTTVDRETPIRVRVPKSYEPPLQWVTSISDTIVSSVPSAKQAPSGCSA</sequence>
<proteinExistence type="predicted"/>
<keyword evidence="2" id="KW-0472">Membrane</keyword>
<dbReference type="RefSeq" id="WP_091046792.1">
    <property type="nucleotide sequence ID" value="NZ_FMCV01000012.1"/>
</dbReference>
<reference evidence="4" key="1">
    <citation type="submission" date="2016-06" db="EMBL/GenBank/DDBJ databases">
        <authorList>
            <person name="Varghese N."/>
        </authorList>
    </citation>
    <scope>NUCLEOTIDE SEQUENCE [LARGE SCALE GENOMIC DNA]</scope>
    <source>
        <strain evidence="4">DSM 45555</strain>
    </source>
</reference>
<protein>
    <recommendedName>
        <fullName evidence="5">DUF3515 domain-containing protein</fullName>
    </recommendedName>
</protein>
<feature type="region of interest" description="Disordered" evidence="1">
    <location>
        <begin position="43"/>
        <end position="65"/>
    </location>
</feature>
<keyword evidence="2" id="KW-1133">Transmembrane helix</keyword>
<dbReference type="EMBL" id="FMCV01000012">
    <property type="protein sequence ID" value="SCF22875.1"/>
    <property type="molecule type" value="Genomic_DNA"/>
</dbReference>
<accession>A0A1C4YQ71</accession>
<dbReference type="InterPro" id="IPR021903">
    <property type="entry name" value="DUF3515"/>
</dbReference>
<evidence type="ECO:0000313" key="3">
    <source>
        <dbReference type="EMBL" id="SCF22875.1"/>
    </source>
</evidence>
<gene>
    <name evidence="3" type="ORF">GA0070215_11268</name>
</gene>
<feature type="transmembrane region" description="Helical" evidence="2">
    <location>
        <begin position="17"/>
        <end position="38"/>
    </location>
</feature>
<evidence type="ECO:0000256" key="1">
    <source>
        <dbReference type="SAM" id="MobiDB-lite"/>
    </source>
</evidence>
<organism evidence="3 4">
    <name type="scientific">Micromonospora marina</name>
    <dbReference type="NCBI Taxonomy" id="307120"/>
    <lineage>
        <taxon>Bacteria</taxon>
        <taxon>Bacillati</taxon>
        <taxon>Actinomycetota</taxon>
        <taxon>Actinomycetes</taxon>
        <taxon>Micromonosporales</taxon>
        <taxon>Micromonosporaceae</taxon>
        <taxon>Micromonospora</taxon>
    </lineage>
</organism>
<feature type="compositionally biased region" description="Low complexity" evidence="1">
    <location>
        <begin position="43"/>
        <end position="62"/>
    </location>
</feature>
<keyword evidence="4" id="KW-1185">Reference proteome</keyword>
<dbReference type="Proteomes" id="UP000198551">
    <property type="component" value="Unassembled WGS sequence"/>
</dbReference>
<keyword evidence="2" id="KW-0812">Transmembrane</keyword>
<name>A0A1C4YQ71_9ACTN</name>
<evidence type="ECO:0000313" key="4">
    <source>
        <dbReference type="Proteomes" id="UP000198551"/>
    </source>
</evidence>
<evidence type="ECO:0008006" key="5">
    <source>
        <dbReference type="Google" id="ProtNLM"/>
    </source>
</evidence>